<evidence type="ECO:0000313" key="2">
    <source>
        <dbReference type="Proteomes" id="UP000326582"/>
    </source>
</evidence>
<organism evidence="1 2">
    <name type="scientific">Clavispora lusitaniae</name>
    <name type="common">Candida lusitaniae</name>
    <dbReference type="NCBI Taxonomy" id="36911"/>
    <lineage>
        <taxon>Eukaryota</taxon>
        <taxon>Fungi</taxon>
        <taxon>Dikarya</taxon>
        <taxon>Ascomycota</taxon>
        <taxon>Saccharomycotina</taxon>
        <taxon>Pichiomycetes</taxon>
        <taxon>Metschnikowiaceae</taxon>
        <taxon>Clavispora</taxon>
    </lineage>
</organism>
<proteinExistence type="predicted"/>
<dbReference type="Proteomes" id="UP000326582">
    <property type="component" value="Chromosome 3"/>
</dbReference>
<name>A0ACD0WKW1_CLALS</name>
<reference evidence="2" key="1">
    <citation type="journal article" date="2019" name="MBio">
        <title>Comparative genomics for the elucidation of multidrug resistance (MDR) in Candida lusitaniae.</title>
        <authorList>
            <person name="Kannan A."/>
            <person name="Asner S.A."/>
            <person name="Trachsel E."/>
            <person name="Kelly S."/>
            <person name="Parker J."/>
            <person name="Sanglard D."/>
        </authorList>
    </citation>
    <scope>NUCLEOTIDE SEQUENCE [LARGE SCALE GENOMIC DNA]</scope>
    <source>
        <strain evidence="2">P1</strain>
    </source>
</reference>
<accession>A0ACD0WKW1</accession>
<keyword evidence="2" id="KW-1185">Reference proteome</keyword>
<dbReference type="EMBL" id="CP038486">
    <property type="protein sequence ID" value="QFZ27880.1"/>
    <property type="molecule type" value="Genomic_DNA"/>
</dbReference>
<protein>
    <submittedName>
        <fullName evidence="1">DNA-3-methyladenine glycosylase</fullName>
    </submittedName>
</protein>
<gene>
    <name evidence="1" type="ORF">EJF14_30871</name>
</gene>
<evidence type="ECO:0000313" key="1">
    <source>
        <dbReference type="EMBL" id="QFZ27880.1"/>
    </source>
</evidence>
<sequence length="327" mass="37019">MPVTRSKATVTEITLTQTVKVEKPRAARKAKVNGKIVSKASKGNRNIEHLFALAEVPKDLSLPSEFEAYHDSRFIEGVKHILSIDPTLYPVVVHSKFRAFSNEEKPIQSERDTILHYWYALISSVIGQQVSGSAAKAIESRFSSSFEGKPTPEKTLLKTDEELRAVGLSKMKAKYVRHISETFAQPGELTSLAFYSTPKEDVIKGLTQLMGIGEWSAKMFAVFTLRELDIFAFDDLGVARGVARYLENRPEMLAKVKEGVHAVEELKKRLTKRGKFQTKSSKRTWTPLHDEYVKYLGLMFAPYQSVFMLIMWRLASTNVEVLENVRD</sequence>